<dbReference type="Pfam" id="PF17765">
    <property type="entry name" value="MLTR_LBD"/>
    <property type="match status" value="1"/>
</dbReference>
<keyword evidence="3" id="KW-1185">Reference proteome</keyword>
<accession>A0ABW4KVG7</accession>
<dbReference type="SUPFAM" id="SSF47413">
    <property type="entry name" value="lambda repressor-like DNA-binding domains"/>
    <property type="match status" value="1"/>
</dbReference>
<name>A0ABW4KVG7_9BURK</name>
<dbReference type="InterPro" id="IPR001387">
    <property type="entry name" value="Cro/C1-type_HTH"/>
</dbReference>
<dbReference type="CDD" id="cd00093">
    <property type="entry name" value="HTH_XRE"/>
    <property type="match status" value="1"/>
</dbReference>
<dbReference type="Gene3D" id="3.30.450.180">
    <property type="match status" value="1"/>
</dbReference>
<dbReference type="PROSITE" id="PS50943">
    <property type="entry name" value="HTH_CROC1"/>
    <property type="match status" value="1"/>
</dbReference>
<proteinExistence type="predicted"/>
<feature type="domain" description="HTH cro/C1-type" evidence="1">
    <location>
        <begin position="26"/>
        <end position="80"/>
    </location>
</feature>
<organism evidence="2 3">
    <name type="scientific">Ottowia flava</name>
    <dbReference type="NCBI Taxonomy" id="2675430"/>
    <lineage>
        <taxon>Bacteria</taxon>
        <taxon>Pseudomonadati</taxon>
        <taxon>Pseudomonadota</taxon>
        <taxon>Betaproteobacteria</taxon>
        <taxon>Burkholderiales</taxon>
        <taxon>Comamonadaceae</taxon>
        <taxon>Ottowia</taxon>
    </lineage>
</organism>
<protein>
    <submittedName>
        <fullName evidence="2">Helix-turn-helix domain-containing protein</fullName>
    </submittedName>
</protein>
<dbReference type="InterPro" id="IPR041413">
    <property type="entry name" value="MLTR_LBD"/>
</dbReference>
<reference evidence="3" key="1">
    <citation type="journal article" date="2019" name="Int. J. Syst. Evol. Microbiol.">
        <title>The Global Catalogue of Microorganisms (GCM) 10K type strain sequencing project: providing services to taxonomists for standard genome sequencing and annotation.</title>
        <authorList>
            <consortium name="The Broad Institute Genomics Platform"/>
            <consortium name="The Broad Institute Genome Sequencing Center for Infectious Disease"/>
            <person name="Wu L."/>
            <person name="Ma J."/>
        </authorList>
    </citation>
    <scope>NUCLEOTIDE SEQUENCE [LARGE SCALE GENOMIC DNA]</scope>
    <source>
        <strain evidence="3">LMG 29247</strain>
    </source>
</reference>
<evidence type="ECO:0000313" key="3">
    <source>
        <dbReference type="Proteomes" id="UP001597304"/>
    </source>
</evidence>
<dbReference type="RefSeq" id="WP_147911406.1">
    <property type="nucleotide sequence ID" value="NZ_JBHUEJ010000019.1"/>
</dbReference>
<dbReference type="InterPro" id="IPR010982">
    <property type="entry name" value="Lambda_DNA-bd_dom_sf"/>
</dbReference>
<dbReference type="SMART" id="SM00530">
    <property type="entry name" value="HTH_XRE"/>
    <property type="match status" value="1"/>
</dbReference>
<dbReference type="Gene3D" id="1.10.260.40">
    <property type="entry name" value="lambda repressor-like DNA-binding domains"/>
    <property type="match status" value="1"/>
</dbReference>
<dbReference type="Pfam" id="PF01381">
    <property type="entry name" value="HTH_3"/>
    <property type="match status" value="1"/>
</dbReference>
<dbReference type="PANTHER" id="PTHR35010:SF4">
    <property type="entry name" value="BLL5781 PROTEIN"/>
    <property type="match status" value="1"/>
</dbReference>
<comment type="caution">
    <text evidence="2">The sequence shown here is derived from an EMBL/GenBank/DDBJ whole genome shotgun (WGS) entry which is preliminary data.</text>
</comment>
<sequence length="286" mass="30813">MPSAHPGRGAPHGLRTAARRDVGPLLREWRQRRKLSQLALALDVGISPRHLSFVETGRSRPSPELLLSMSEHLAVPLRERNDLLLAAGYAPRYAETSLDAPDMQAVRAALQRLLAAHDPYPGLALDRHWNVVLANTAAQGMLALLPPALATTPINMLRASLHPDGFAAHTLNFAEWAEHLLHELERARAATDDPALAALAEEIAAYPNVIALRDGAPAQRHGYAESLLIHCVLADGQGGQLSMFTTQATFGSPRDVTLAELTVELFYPADAATEATLRAQAEATVG</sequence>
<dbReference type="EMBL" id="JBHUEJ010000019">
    <property type="protein sequence ID" value="MFD1711102.1"/>
    <property type="molecule type" value="Genomic_DNA"/>
</dbReference>
<evidence type="ECO:0000313" key="2">
    <source>
        <dbReference type="EMBL" id="MFD1711102.1"/>
    </source>
</evidence>
<dbReference type="PANTHER" id="PTHR35010">
    <property type="entry name" value="BLL4672 PROTEIN-RELATED"/>
    <property type="match status" value="1"/>
</dbReference>
<dbReference type="Proteomes" id="UP001597304">
    <property type="component" value="Unassembled WGS sequence"/>
</dbReference>
<evidence type="ECO:0000259" key="1">
    <source>
        <dbReference type="PROSITE" id="PS50943"/>
    </source>
</evidence>
<gene>
    <name evidence="2" type="ORF">ACFSF0_10820</name>
</gene>